<name>A0A6A8KH39_9FIRM</name>
<evidence type="ECO:0000313" key="1">
    <source>
        <dbReference type="EMBL" id="MSC80923.1"/>
    </source>
</evidence>
<dbReference type="EMBL" id="WKQE01000011">
    <property type="protein sequence ID" value="MSC80923.1"/>
    <property type="molecule type" value="Genomic_DNA"/>
</dbReference>
<gene>
    <name evidence="1" type="ORF">GKD85_08820</name>
</gene>
<proteinExistence type="predicted"/>
<dbReference type="RefSeq" id="WP_154244693.1">
    <property type="nucleotide sequence ID" value="NZ_WKPZ01000011.1"/>
</dbReference>
<dbReference type="AlphaFoldDB" id="A0A6A8KH39"/>
<sequence>MAMISVECPDCGRVLMRLPATGGTNQIKMCTGCKNRFRVIKDARTGSIRVERA</sequence>
<dbReference type="Proteomes" id="UP000477010">
    <property type="component" value="Unassembled WGS sequence"/>
</dbReference>
<reference evidence="1 2" key="1">
    <citation type="journal article" date="2019" name="Nat. Med.">
        <title>A library of human gut bacterial isolates paired with longitudinal multiomics data enables mechanistic microbiome research.</title>
        <authorList>
            <person name="Poyet M."/>
            <person name="Groussin M."/>
            <person name="Gibbons S.M."/>
            <person name="Avila-Pacheco J."/>
            <person name="Jiang X."/>
            <person name="Kearney S.M."/>
            <person name="Perrotta A.R."/>
            <person name="Berdy B."/>
            <person name="Zhao S."/>
            <person name="Lieberman T.D."/>
            <person name="Swanson P.K."/>
            <person name="Smith M."/>
            <person name="Roesemann S."/>
            <person name="Alexander J.E."/>
            <person name="Rich S.A."/>
            <person name="Livny J."/>
            <person name="Vlamakis H."/>
            <person name="Clish C."/>
            <person name="Bullock K."/>
            <person name="Deik A."/>
            <person name="Scott J."/>
            <person name="Pierce K.A."/>
            <person name="Xavier R.J."/>
            <person name="Alm E.J."/>
        </authorList>
    </citation>
    <scope>NUCLEOTIDE SEQUENCE [LARGE SCALE GENOMIC DNA]</scope>
    <source>
        <strain evidence="1 2">BIOML-B9</strain>
    </source>
</reference>
<comment type="caution">
    <text evidence="1">The sequence shown here is derived from an EMBL/GenBank/DDBJ whole genome shotgun (WGS) entry which is preliminary data.</text>
</comment>
<evidence type="ECO:0000313" key="2">
    <source>
        <dbReference type="Proteomes" id="UP000477010"/>
    </source>
</evidence>
<protein>
    <submittedName>
        <fullName evidence="1">Uncharacterized protein</fullName>
    </submittedName>
</protein>
<accession>A0A6A8KH39</accession>
<organism evidence="1 2">
    <name type="scientific">Faecalibacterium prausnitzii</name>
    <dbReference type="NCBI Taxonomy" id="853"/>
    <lineage>
        <taxon>Bacteria</taxon>
        <taxon>Bacillati</taxon>
        <taxon>Bacillota</taxon>
        <taxon>Clostridia</taxon>
        <taxon>Eubacteriales</taxon>
        <taxon>Oscillospiraceae</taxon>
        <taxon>Faecalibacterium</taxon>
    </lineage>
</organism>